<evidence type="ECO:0000256" key="4">
    <source>
        <dbReference type="ARBA" id="ARBA00022679"/>
    </source>
</evidence>
<feature type="transmembrane region" description="Helical" evidence="9">
    <location>
        <begin position="65"/>
        <end position="87"/>
    </location>
</feature>
<dbReference type="Gene3D" id="1.20.5.1930">
    <property type="match status" value="1"/>
</dbReference>
<dbReference type="InterPro" id="IPR003594">
    <property type="entry name" value="HATPase_dom"/>
</dbReference>
<protein>
    <recommendedName>
        <fullName evidence="2">histidine kinase</fullName>
        <ecNumber evidence="2">2.7.13.3</ecNumber>
    </recommendedName>
</protein>
<dbReference type="GO" id="GO:0000155">
    <property type="term" value="F:phosphorelay sensor kinase activity"/>
    <property type="evidence" value="ECO:0007669"/>
    <property type="project" value="InterPro"/>
</dbReference>
<gene>
    <name evidence="11" type="ORF">GCM10018781_55690</name>
</gene>
<name>A0A919L0G5_9ACTN</name>
<keyword evidence="9" id="KW-0472">Membrane</keyword>
<dbReference type="Pfam" id="PF07730">
    <property type="entry name" value="HisKA_3"/>
    <property type="match status" value="1"/>
</dbReference>
<keyword evidence="7" id="KW-0067">ATP-binding</keyword>
<proteinExistence type="predicted"/>
<keyword evidence="5" id="KW-0547">Nucleotide-binding</keyword>
<dbReference type="SUPFAM" id="SSF55874">
    <property type="entry name" value="ATPase domain of HSP90 chaperone/DNA topoisomerase II/histidine kinase"/>
    <property type="match status" value="1"/>
</dbReference>
<dbReference type="Proteomes" id="UP000617734">
    <property type="component" value="Unassembled WGS sequence"/>
</dbReference>
<dbReference type="GO" id="GO:0046983">
    <property type="term" value="F:protein dimerization activity"/>
    <property type="evidence" value="ECO:0007669"/>
    <property type="project" value="InterPro"/>
</dbReference>
<evidence type="ECO:0000256" key="1">
    <source>
        <dbReference type="ARBA" id="ARBA00000085"/>
    </source>
</evidence>
<dbReference type="GO" id="GO:0005524">
    <property type="term" value="F:ATP binding"/>
    <property type="evidence" value="ECO:0007669"/>
    <property type="project" value="UniProtKB-KW"/>
</dbReference>
<dbReference type="EC" id="2.7.13.3" evidence="2"/>
<evidence type="ECO:0000256" key="6">
    <source>
        <dbReference type="ARBA" id="ARBA00022777"/>
    </source>
</evidence>
<feature type="transmembrane region" description="Helical" evidence="9">
    <location>
        <begin position="158"/>
        <end position="187"/>
    </location>
</feature>
<comment type="caution">
    <text evidence="11">The sequence shown here is derived from an EMBL/GenBank/DDBJ whole genome shotgun (WGS) entry which is preliminary data.</text>
</comment>
<evidence type="ECO:0000313" key="11">
    <source>
        <dbReference type="EMBL" id="GHH78909.1"/>
    </source>
</evidence>
<evidence type="ECO:0000256" key="7">
    <source>
        <dbReference type="ARBA" id="ARBA00022840"/>
    </source>
</evidence>
<dbReference type="EMBL" id="BNBO01000039">
    <property type="protein sequence ID" value="GHH78909.1"/>
    <property type="molecule type" value="Genomic_DNA"/>
</dbReference>
<dbReference type="InterPro" id="IPR036890">
    <property type="entry name" value="HATPase_C_sf"/>
</dbReference>
<accession>A0A919L0G5</accession>
<evidence type="ECO:0000256" key="5">
    <source>
        <dbReference type="ARBA" id="ARBA00022741"/>
    </source>
</evidence>
<organism evidence="11 12">
    <name type="scientific">Kitasatospora indigofera</name>
    <dbReference type="NCBI Taxonomy" id="67307"/>
    <lineage>
        <taxon>Bacteria</taxon>
        <taxon>Bacillati</taxon>
        <taxon>Actinomycetota</taxon>
        <taxon>Actinomycetes</taxon>
        <taxon>Kitasatosporales</taxon>
        <taxon>Streptomycetaceae</taxon>
        <taxon>Kitasatospora</taxon>
    </lineage>
</organism>
<keyword evidence="3" id="KW-0597">Phosphoprotein</keyword>
<keyword evidence="4" id="KW-0808">Transferase</keyword>
<keyword evidence="9" id="KW-0812">Transmembrane</keyword>
<dbReference type="Gene3D" id="3.30.565.10">
    <property type="entry name" value="Histidine kinase-like ATPase, C-terminal domain"/>
    <property type="match status" value="1"/>
</dbReference>
<feature type="transmembrane region" description="Helical" evidence="9">
    <location>
        <begin position="207"/>
        <end position="229"/>
    </location>
</feature>
<dbReference type="Pfam" id="PF02518">
    <property type="entry name" value="HATPase_c"/>
    <property type="match status" value="1"/>
</dbReference>
<sequence>MAVSGPTTTAGGAHERIEEARRFVRAGVKGQLRCLRLVVQAGLGPAALLAVALVPLVALEANTQHGLGSLLAFAVGVLALPAAWFWLGRWYAKRSRDLVEAWFGVRIPVAYRRAAEPQRDERGHWWTGHSYHSRLSTARAELTVRSVLGDPASWRDGLWLIGGAGAAGVLAVPCLLLTLVGGGAAIALVQELLDGYGYYLDGDLRLVLFQIGLALAAVVAGLALAPRAVRLHADWTRRALDPDRAGLQSKARLTERVQQLTETRADAVGDQAAELRRIERDLHDGAQARLVAIGMTLGTIEHLMDTDPPAARALLSEARQSSAKALQELRDLVRGIHPPVLAERGLGDAVRALAMDSALPVDVCVSLPDRPAAPVEAAVYFSICELLANAAKHSGADQVWVDILHRAGTLRVTVTDDGHGVADPARGSGLRGIERRLGTFDGVLAIDSTSGGPTTITLELPCELSSPRTSTSFAKA</sequence>
<dbReference type="CDD" id="cd16917">
    <property type="entry name" value="HATPase_UhpB-NarQ-NarX-like"/>
    <property type="match status" value="1"/>
</dbReference>
<reference evidence="11" key="2">
    <citation type="submission" date="2020-09" db="EMBL/GenBank/DDBJ databases">
        <authorList>
            <person name="Sun Q."/>
            <person name="Ohkuma M."/>
        </authorList>
    </citation>
    <scope>NUCLEOTIDE SEQUENCE</scope>
    <source>
        <strain evidence="11">JCM 4646</strain>
    </source>
</reference>
<keyword evidence="12" id="KW-1185">Reference proteome</keyword>
<evidence type="ECO:0000256" key="8">
    <source>
        <dbReference type="ARBA" id="ARBA00023012"/>
    </source>
</evidence>
<keyword evidence="6 11" id="KW-0418">Kinase</keyword>
<dbReference type="AlphaFoldDB" id="A0A919L0G5"/>
<dbReference type="PANTHER" id="PTHR24421">
    <property type="entry name" value="NITRATE/NITRITE SENSOR PROTEIN NARX-RELATED"/>
    <property type="match status" value="1"/>
</dbReference>
<dbReference type="InterPro" id="IPR011712">
    <property type="entry name" value="Sig_transdc_His_kin_sub3_dim/P"/>
</dbReference>
<keyword evidence="8" id="KW-0902">Two-component regulatory system</keyword>
<feature type="domain" description="Histidine kinase/HSP90-like ATPase" evidence="10">
    <location>
        <begin position="374"/>
        <end position="464"/>
    </location>
</feature>
<keyword evidence="9" id="KW-1133">Transmembrane helix</keyword>
<reference evidence="11" key="1">
    <citation type="journal article" date="2014" name="Int. J. Syst. Evol. Microbiol.">
        <title>Complete genome sequence of Corynebacterium casei LMG S-19264T (=DSM 44701T), isolated from a smear-ripened cheese.</title>
        <authorList>
            <consortium name="US DOE Joint Genome Institute (JGI-PGF)"/>
            <person name="Walter F."/>
            <person name="Albersmeier A."/>
            <person name="Kalinowski J."/>
            <person name="Ruckert C."/>
        </authorList>
    </citation>
    <scope>NUCLEOTIDE SEQUENCE</scope>
    <source>
        <strain evidence="11">JCM 4646</strain>
    </source>
</reference>
<dbReference type="InterPro" id="IPR050482">
    <property type="entry name" value="Sensor_HK_TwoCompSys"/>
</dbReference>
<dbReference type="PANTHER" id="PTHR24421:SF10">
    <property type="entry name" value="NITRATE_NITRITE SENSOR PROTEIN NARQ"/>
    <property type="match status" value="1"/>
</dbReference>
<feature type="transmembrane region" description="Helical" evidence="9">
    <location>
        <begin position="37"/>
        <end position="59"/>
    </location>
</feature>
<dbReference type="GO" id="GO:0016020">
    <property type="term" value="C:membrane"/>
    <property type="evidence" value="ECO:0007669"/>
    <property type="project" value="InterPro"/>
</dbReference>
<evidence type="ECO:0000256" key="2">
    <source>
        <dbReference type="ARBA" id="ARBA00012438"/>
    </source>
</evidence>
<evidence type="ECO:0000256" key="9">
    <source>
        <dbReference type="SAM" id="Phobius"/>
    </source>
</evidence>
<evidence type="ECO:0000313" key="12">
    <source>
        <dbReference type="Proteomes" id="UP000617734"/>
    </source>
</evidence>
<evidence type="ECO:0000256" key="3">
    <source>
        <dbReference type="ARBA" id="ARBA00022553"/>
    </source>
</evidence>
<evidence type="ECO:0000259" key="10">
    <source>
        <dbReference type="SMART" id="SM00387"/>
    </source>
</evidence>
<dbReference type="SMART" id="SM00387">
    <property type="entry name" value="HATPase_c"/>
    <property type="match status" value="1"/>
</dbReference>
<comment type="catalytic activity">
    <reaction evidence="1">
        <text>ATP + protein L-histidine = ADP + protein N-phospho-L-histidine.</text>
        <dbReference type="EC" id="2.7.13.3"/>
    </reaction>
</comment>